<evidence type="ECO:0000313" key="3">
    <source>
        <dbReference type="EMBL" id="MFC4107266.1"/>
    </source>
</evidence>
<protein>
    <recommendedName>
        <fullName evidence="5">CorA-like Mg2+ transporter protein</fullName>
    </recommendedName>
</protein>
<feature type="region of interest" description="Disordered" evidence="1">
    <location>
        <begin position="1"/>
        <end position="48"/>
    </location>
</feature>
<keyword evidence="2" id="KW-1133">Transmembrane helix</keyword>
<evidence type="ECO:0000256" key="2">
    <source>
        <dbReference type="SAM" id="Phobius"/>
    </source>
</evidence>
<keyword evidence="2" id="KW-0472">Membrane</keyword>
<name>A0ABV8KMK8_9ACTN</name>
<organism evidence="3 4">
    <name type="scientific">Micromonospora zhanjiangensis</name>
    <dbReference type="NCBI Taxonomy" id="1522057"/>
    <lineage>
        <taxon>Bacteria</taxon>
        <taxon>Bacillati</taxon>
        <taxon>Actinomycetota</taxon>
        <taxon>Actinomycetes</taxon>
        <taxon>Micromonosporales</taxon>
        <taxon>Micromonosporaceae</taxon>
        <taxon>Micromonospora</taxon>
    </lineage>
</organism>
<reference evidence="4" key="1">
    <citation type="journal article" date="2019" name="Int. J. Syst. Evol. Microbiol.">
        <title>The Global Catalogue of Microorganisms (GCM) 10K type strain sequencing project: providing services to taxonomists for standard genome sequencing and annotation.</title>
        <authorList>
            <consortium name="The Broad Institute Genomics Platform"/>
            <consortium name="The Broad Institute Genome Sequencing Center for Infectious Disease"/>
            <person name="Wu L."/>
            <person name="Ma J."/>
        </authorList>
    </citation>
    <scope>NUCLEOTIDE SEQUENCE [LARGE SCALE GENOMIC DNA]</scope>
    <source>
        <strain evidence="4">2902at01</strain>
    </source>
</reference>
<evidence type="ECO:0008006" key="5">
    <source>
        <dbReference type="Google" id="ProtNLM"/>
    </source>
</evidence>
<dbReference type="EMBL" id="JBHSBN010000009">
    <property type="protein sequence ID" value="MFC4107266.1"/>
    <property type="molecule type" value="Genomic_DNA"/>
</dbReference>
<dbReference type="Proteomes" id="UP001595868">
    <property type="component" value="Unassembled WGS sequence"/>
</dbReference>
<gene>
    <name evidence="3" type="ORF">ACFOX0_15205</name>
</gene>
<feature type="compositionally biased region" description="Low complexity" evidence="1">
    <location>
        <begin position="1"/>
        <end position="33"/>
    </location>
</feature>
<comment type="caution">
    <text evidence="3">The sequence shown here is derived from an EMBL/GenBank/DDBJ whole genome shotgun (WGS) entry which is preliminary data.</text>
</comment>
<sequence length="513" mass="56420">MPSDVAPADTAPPADAAPPADTVPPADAPTVAPQASDPPPVATVWRVDPPTSRQTVRITNIYGTRWEDVRHPGNDGALTRHLRFGRLARYVELAQDQLPHVADRLDLDPATLTFRRWNPDGAVSAARLWTIVLPSGQAVVALTLDVTADPLETIELLEDCYALDVSVDGTALETYACERATGDGAACPGMVFEPERHQVVFARSLPTADAEDITQKLIYRSHLPYRREFSAISYPAELNRRPGATVAVGPYVSVLTGQQDYIENCAFVSAAQAVGSWVRLRWIRDEAYEDLRLFRQTPADGRSLTTRRRTLERVVNQLGNLELELSYSVESTADLEILVPSLRVAGYHNTLFDCMGLSAKAGTVGRMLQRLDRAIRADLTAIESIERRADEERRTRWAIAVGFLSTVALPITLILAFFGINAREVDQSLSIFDHHYLTLYLFVALVVALGLVLSFGLYVQQRLLARRDRRTPPPATTRTAVPLTAPIPRQPAAVPTPPRPHSTTAPARDRPGP</sequence>
<proteinExistence type="predicted"/>
<feature type="region of interest" description="Disordered" evidence="1">
    <location>
        <begin position="469"/>
        <end position="513"/>
    </location>
</feature>
<accession>A0ABV8KMK8</accession>
<keyword evidence="2" id="KW-0812">Transmembrane</keyword>
<feature type="transmembrane region" description="Helical" evidence="2">
    <location>
        <begin position="439"/>
        <end position="459"/>
    </location>
</feature>
<dbReference type="RefSeq" id="WP_377545996.1">
    <property type="nucleotide sequence ID" value="NZ_JBHSBN010000009.1"/>
</dbReference>
<evidence type="ECO:0000313" key="4">
    <source>
        <dbReference type="Proteomes" id="UP001595868"/>
    </source>
</evidence>
<feature type="transmembrane region" description="Helical" evidence="2">
    <location>
        <begin position="397"/>
        <end position="419"/>
    </location>
</feature>
<feature type="compositionally biased region" description="Low complexity" evidence="1">
    <location>
        <begin position="476"/>
        <end position="486"/>
    </location>
</feature>
<keyword evidence="4" id="KW-1185">Reference proteome</keyword>
<evidence type="ECO:0000256" key="1">
    <source>
        <dbReference type="SAM" id="MobiDB-lite"/>
    </source>
</evidence>